<proteinExistence type="predicted"/>
<dbReference type="Gene3D" id="2.60.120.650">
    <property type="entry name" value="Cupin"/>
    <property type="match status" value="1"/>
</dbReference>
<name>M2QGY6_CERS8</name>
<evidence type="ECO:0000313" key="3">
    <source>
        <dbReference type="Proteomes" id="UP000016930"/>
    </source>
</evidence>
<feature type="domain" description="JmjC" evidence="1">
    <location>
        <begin position="145"/>
        <end position="404"/>
    </location>
</feature>
<dbReference type="PANTHER" id="PTHR12461">
    <property type="entry name" value="HYPOXIA-INDUCIBLE FACTOR 1 ALPHA INHIBITOR-RELATED"/>
    <property type="match status" value="1"/>
</dbReference>
<sequence length="404" mass="44091">MSSRLAAYAICIHYPRRLLARHISTQSSINSGYALRAKPILRVTPASLSKLDFSARAEPFVVSCTPIGNGTPELSRTSIPNQAASMRGLELLQALRSASDRLIELELGRYDVRGPGAFDRIEIPLGHYVEWLERSKSGCIEGKQVYLAQWRGADEIPELRRLVRPPHVLEKLIEAGEVDLYQTSFFIGPAGAVSVLTLVSALQGYASDGSVPVAALTLVTPIHHDPYANVYHLQASSAPCTYGKHFVLFPPSMSEHLTSPRSVQPNTSSLDLRLVPHPRGIVERAGTSDDAYIPTNKVADEHISSLSHTPAPMFLEETTETEHDPFSILVPLSTVTTATVPSSSTIGALSTYALSCILHEGETLYIPRSWWHRVENVVLPGSAPTTVTAGWTAGVGWWFLPRSN</sequence>
<dbReference type="InterPro" id="IPR041667">
    <property type="entry name" value="Cupin_8"/>
</dbReference>
<dbReference type="SUPFAM" id="SSF51197">
    <property type="entry name" value="Clavaminate synthase-like"/>
    <property type="match status" value="1"/>
</dbReference>
<gene>
    <name evidence="2" type="ORF">CERSUDRAFT_95643</name>
</gene>
<accession>M2QGY6</accession>
<dbReference type="AlphaFoldDB" id="M2QGY6"/>
<dbReference type="PROSITE" id="PS51184">
    <property type="entry name" value="JMJC"/>
    <property type="match status" value="1"/>
</dbReference>
<dbReference type="PANTHER" id="PTHR12461:SF105">
    <property type="entry name" value="HYPOXIA-INDUCIBLE FACTOR 1-ALPHA INHIBITOR"/>
    <property type="match status" value="1"/>
</dbReference>
<evidence type="ECO:0000259" key="1">
    <source>
        <dbReference type="PROSITE" id="PS51184"/>
    </source>
</evidence>
<keyword evidence="3" id="KW-1185">Reference proteome</keyword>
<dbReference type="HOGENOM" id="CLU_073879_0_0_1"/>
<dbReference type="Pfam" id="PF13621">
    <property type="entry name" value="Cupin_8"/>
    <property type="match status" value="1"/>
</dbReference>
<dbReference type="InterPro" id="IPR003347">
    <property type="entry name" value="JmjC_dom"/>
</dbReference>
<protein>
    <recommendedName>
        <fullName evidence="1">JmjC domain-containing protein</fullName>
    </recommendedName>
</protein>
<dbReference type="Proteomes" id="UP000016930">
    <property type="component" value="Unassembled WGS sequence"/>
</dbReference>
<organism evidence="2 3">
    <name type="scientific">Ceriporiopsis subvermispora (strain B)</name>
    <name type="common">White-rot fungus</name>
    <name type="synonym">Gelatoporia subvermispora</name>
    <dbReference type="NCBI Taxonomy" id="914234"/>
    <lineage>
        <taxon>Eukaryota</taxon>
        <taxon>Fungi</taxon>
        <taxon>Dikarya</taxon>
        <taxon>Basidiomycota</taxon>
        <taxon>Agaricomycotina</taxon>
        <taxon>Agaricomycetes</taxon>
        <taxon>Polyporales</taxon>
        <taxon>Gelatoporiaceae</taxon>
        <taxon>Gelatoporia</taxon>
    </lineage>
</organism>
<reference evidence="2 3" key="1">
    <citation type="journal article" date="2012" name="Proc. Natl. Acad. Sci. U.S.A.">
        <title>Comparative genomics of Ceriporiopsis subvermispora and Phanerochaete chrysosporium provide insight into selective ligninolysis.</title>
        <authorList>
            <person name="Fernandez-Fueyo E."/>
            <person name="Ruiz-Duenas F.J."/>
            <person name="Ferreira P."/>
            <person name="Floudas D."/>
            <person name="Hibbett D.S."/>
            <person name="Canessa P."/>
            <person name="Larrondo L.F."/>
            <person name="James T.Y."/>
            <person name="Seelenfreund D."/>
            <person name="Lobos S."/>
            <person name="Polanco R."/>
            <person name="Tello M."/>
            <person name="Honda Y."/>
            <person name="Watanabe T."/>
            <person name="Watanabe T."/>
            <person name="Ryu J.S."/>
            <person name="Kubicek C.P."/>
            <person name="Schmoll M."/>
            <person name="Gaskell J."/>
            <person name="Hammel K.E."/>
            <person name="St John F.J."/>
            <person name="Vanden Wymelenberg A."/>
            <person name="Sabat G."/>
            <person name="Splinter BonDurant S."/>
            <person name="Syed K."/>
            <person name="Yadav J.S."/>
            <person name="Doddapaneni H."/>
            <person name="Subramanian V."/>
            <person name="Lavin J.L."/>
            <person name="Oguiza J.A."/>
            <person name="Perez G."/>
            <person name="Pisabarro A.G."/>
            <person name="Ramirez L."/>
            <person name="Santoyo F."/>
            <person name="Master E."/>
            <person name="Coutinho P.M."/>
            <person name="Henrissat B."/>
            <person name="Lombard V."/>
            <person name="Magnuson J.K."/>
            <person name="Kuees U."/>
            <person name="Hori C."/>
            <person name="Igarashi K."/>
            <person name="Samejima M."/>
            <person name="Held B.W."/>
            <person name="Barry K.W."/>
            <person name="LaButti K.M."/>
            <person name="Lapidus A."/>
            <person name="Lindquist E.A."/>
            <person name="Lucas S.M."/>
            <person name="Riley R."/>
            <person name="Salamov A.A."/>
            <person name="Hoffmeister D."/>
            <person name="Schwenk D."/>
            <person name="Hadar Y."/>
            <person name="Yarden O."/>
            <person name="de Vries R.P."/>
            <person name="Wiebenga A."/>
            <person name="Stenlid J."/>
            <person name="Eastwood D."/>
            <person name="Grigoriev I.V."/>
            <person name="Berka R.M."/>
            <person name="Blanchette R.A."/>
            <person name="Kersten P."/>
            <person name="Martinez A.T."/>
            <person name="Vicuna R."/>
            <person name="Cullen D."/>
        </authorList>
    </citation>
    <scope>NUCLEOTIDE SEQUENCE [LARGE SCALE GENOMIC DNA]</scope>
    <source>
        <strain evidence="2 3">B</strain>
    </source>
</reference>
<dbReference type="OrthoDB" id="424465at2759"/>
<dbReference type="STRING" id="914234.M2QGY6"/>
<evidence type="ECO:0000313" key="2">
    <source>
        <dbReference type="EMBL" id="EMD36308.1"/>
    </source>
</evidence>
<dbReference type="EMBL" id="KB445798">
    <property type="protein sequence ID" value="EMD36308.1"/>
    <property type="molecule type" value="Genomic_DNA"/>
</dbReference>